<dbReference type="GeneID" id="54573551"/>
<dbReference type="AlphaFoldDB" id="A0A6A6HWK1"/>
<sequence length="129" mass="14308">MSWVLPGMAVMVPCSGSQGKGRSAAGVVAARYFGAGVHARQWRTGPKIFMIRLRGRLCRRKTGVGIISENFPYASGRAWRFHAEDRRILPSLAKFQLDSAIPAVSMLGCERPERKLPILGFRSAFHIHD</sequence>
<keyword evidence="2" id="KW-1185">Reference proteome</keyword>
<proteinExistence type="predicted"/>
<organism evidence="1 2">
    <name type="scientific">Trematosphaeria pertusa</name>
    <dbReference type="NCBI Taxonomy" id="390896"/>
    <lineage>
        <taxon>Eukaryota</taxon>
        <taxon>Fungi</taxon>
        <taxon>Dikarya</taxon>
        <taxon>Ascomycota</taxon>
        <taxon>Pezizomycotina</taxon>
        <taxon>Dothideomycetes</taxon>
        <taxon>Pleosporomycetidae</taxon>
        <taxon>Pleosporales</taxon>
        <taxon>Massarineae</taxon>
        <taxon>Trematosphaeriaceae</taxon>
        <taxon>Trematosphaeria</taxon>
    </lineage>
</organism>
<dbReference type="EMBL" id="ML987209">
    <property type="protein sequence ID" value="KAF2242138.1"/>
    <property type="molecule type" value="Genomic_DNA"/>
</dbReference>
<evidence type="ECO:0000313" key="1">
    <source>
        <dbReference type="EMBL" id="KAF2242138.1"/>
    </source>
</evidence>
<reference evidence="1" key="1">
    <citation type="journal article" date="2020" name="Stud. Mycol.">
        <title>101 Dothideomycetes genomes: a test case for predicting lifestyles and emergence of pathogens.</title>
        <authorList>
            <person name="Haridas S."/>
            <person name="Albert R."/>
            <person name="Binder M."/>
            <person name="Bloem J."/>
            <person name="Labutti K."/>
            <person name="Salamov A."/>
            <person name="Andreopoulos B."/>
            <person name="Baker S."/>
            <person name="Barry K."/>
            <person name="Bills G."/>
            <person name="Bluhm B."/>
            <person name="Cannon C."/>
            <person name="Castanera R."/>
            <person name="Culley D."/>
            <person name="Daum C."/>
            <person name="Ezra D."/>
            <person name="Gonzalez J."/>
            <person name="Henrissat B."/>
            <person name="Kuo A."/>
            <person name="Liang C."/>
            <person name="Lipzen A."/>
            <person name="Lutzoni F."/>
            <person name="Magnuson J."/>
            <person name="Mondo S."/>
            <person name="Nolan M."/>
            <person name="Ohm R."/>
            <person name="Pangilinan J."/>
            <person name="Park H.-J."/>
            <person name="Ramirez L."/>
            <person name="Alfaro M."/>
            <person name="Sun H."/>
            <person name="Tritt A."/>
            <person name="Yoshinaga Y."/>
            <person name="Zwiers L.-H."/>
            <person name="Turgeon B."/>
            <person name="Goodwin S."/>
            <person name="Spatafora J."/>
            <person name="Crous P."/>
            <person name="Grigoriev I."/>
        </authorList>
    </citation>
    <scope>NUCLEOTIDE SEQUENCE</scope>
    <source>
        <strain evidence="1">CBS 122368</strain>
    </source>
</reference>
<protein>
    <submittedName>
        <fullName evidence="1">Uncharacterized protein</fullName>
    </submittedName>
</protein>
<dbReference type="Proteomes" id="UP000800094">
    <property type="component" value="Unassembled WGS sequence"/>
</dbReference>
<gene>
    <name evidence="1" type="ORF">BU26DRAFT_167091</name>
</gene>
<dbReference type="RefSeq" id="XP_033677142.1">
    <property type="nucleotide sequence ID" value="XM_033820221.1"/>
</dbReference>
<evidence type="ECO:0000313" key="2">
    <source>
        <dbReference type="Proteomes" id="UP000800094"/>
    </source>
</evidence>
<accession>A0A6A6HWK1</accession>
<name>A0A6A6HWK1_9PLEO</name>